<dbReference type="EMBL" id="GBXM01050902">
    <property type="protein sequence ID" value="JAH57675.1"/>
    <property type="molecule type" value="Transcribed_RNA"/>
</dbReference>
<protein>
    <submittedName>
        <fullName evidence="1">Uncharacterized protein</fullName>
    </submittedName>
</protein>
<reference evidence="1" key="1">
    <citation type="submission" date="2014-11" db="EMBL/GenBank/DDBJ databases">
        <authorList>
            <person name="Amaro Gonzalez C."/>
        </authorList>
    </citation>
    <scope>NUCLEOTIDE SEQUENCE</scope>
</reference>
<reference evidence="1" key="2">
    <citation type="journal article" date="2015" name="Fish Shellfish Immunol.">
        <title>Early steps in the European eel (Anguilla anguilla)-Vibrio vulnificus interaction in the gills: Role of the RtxA13 toxin.</title>
        <authorList>
            <person name="Callol A."/>
            <person name="Pajuelo D."/>
            <person name="Ebbesson L."/>
            <person name="Teles M."/>
            <person name="MacKenzie S."/>
            <person name="Amaro C."/>
        </authorList>
    </citation>
    <scope>NUCLEOTIDE SEQUENCE</scope>
</reference>
<organism evidence="1">
    <name type="scientific">Anguilla anguilla</name>
    <name type="common">European freshwater eel</name>
    <name type="synonym">Muraena anguilla</name>
    <dbReference type="NCBI Taxonomy" id="7936"/>
    <lineage>
        <taxon>Eukaryota</taxon>
        <taxon>Metazoa</taxon>
        <taxon>Chordata</taxon>
        <taxon>Craniata</taxon>
        <taxon>Vertebrata</taxon>
        <taxon>Euteleostomi</taxon>
        <taxon>Actinopterygii</taxon>
        <taxon>Neopterygii</taxon>
        <taxon>Teleostei</taxon>
        <taxon>Anguilliformes</taxon>
        <taxon>Anguillidae</taxon>
        <taxon>Anguilla</taxon>
    </lineage>
</organism>
<name>A0A0E9TXL0_ANGAN</name>
<dbReference type="AlphaFoldDB" id="A0A0E9TXL0"/>
<evidence type="ECO:0000313" key="1">
    <source>
        <dbReference type="EMBL" id="JAH57675.1"/>
    </source>
</evidence>
<proteinExistence type="predicted"/>
<sequence length="39" mass="4392">MSCHVSQRQFSSLCGQIKLYCIVLLSTVFRMVKGNPDVC</sequence>
<accession>A0A0E9TXL0</accession>